<feature type="compositionally biased region" description="Pro residues" evidence="1">
    <location>
        <begin position="118"/>
        <end position="152"/>
    </location>
</feature>
<dbReference type="InterPro" id="IPR039391">
    <property type="entry name" value="Phytocyanin-like"/>
</dbReference>
<name>A0AAV5ER77_ELECO</name>
<dbReference type="EMBL" id="BQKI01000077">
    <property type="protein sequence ID" value="GJN24616.1"/>
    <property type="molecule type" value="Genomic_DNA"/>
</dbReference>
<dbReference type="GO" id="GO:0005886">
    <property type="term" value="C:plasma membrane"/>
    <property type="evidence" value="ECO:0007669"/>
    <property type="project" value="TreeGrafter"/>
</dbReference>
<comment type="caution">
    <text evidence="3">The sequence shown here is derived from an EMBL/GenBank/DDBJ whole genome shotgun (WGS) entry which is preliminary data.</text>
</comment>
<dbReference type="AlphaFoldDB" id="A0AAV5ER77"/>
<evidence type="ECO:0000256" key="1">
    <source>
        <dbReference type="SAM" id="MobiDB-lite"/>
    </source>
</evidence>
<feature type="compositionally biased region" description="Low complexity" evidence="1">
    <location>
        <begin position="153"/>
        <end position="163"/>
    </location>
</feature>
<dbReference type="Pfam" id="PF02298">
    <property type="entry name" value="Cu_bind_like"/>
    <property type="match status" value="1"/>
</dbReference>
<dbReference type="GO" id="GO:0009055">
    <property type="term" value="F:electron transfer activity"/>
    <property type="evidence" value="ECO:0007669"/>
    <property type="project" value="InterPro"/>
</dbReference>
<feature type="region of interest" description="Disordered" evidence="1">
    <location>
        <begin position="113"/>
        <end position="165"/>
    </location>
</feature>
<reference evidence="3" key="2">
    <citation type="submission" date="2021-12" db="EMBL/GenBank/DDBJ databases">
        <title>Resequencing data analysis of finger millet.</title>
        <authorList>
            <person name="Hatakeyama M."/>
            <person name="Aluri S."/>
            <person name="Balachadran M.T."/>
            <person name="Sivarajan S.R."/>
            <person name="Poveda L."/>
            <person name="Shimizu-Inatsugi R."/>
            <person name="Schlapbach R."/>
            <person name="Sreeman S.M."/>
            <person name="Shimizu K.K."/>
        </authorList>
    </citation>
    <scope>NUCLEOTIDE SEQUENCE</scope>
</reference>
<dbReference type="Proteomes" id="UP001054889">
    <property type="component" value="Unassembled WGS sequence"/>
</dbReference>
<evidence type="ECO:0000259" key="2">
    <source>
        <dbReference type="PROSITE" id="PS51485"/>
    </source>
</evidence>
<dbReference type="InterPro" id="IPR008972">
    <property type="entry name" value="Cupredoxin"/>
</dbReference>
<dbReference type="PROSITE" id="PS51485">
    <property type="entry name" value="PHYTOCYANIN"/>
    <property type="match status" value="1"/>
</dbReference>
<dbReference type="InterPro" id="IPR003245">
    <property type="entry name" value="Phytocyanin_dom"/>
</dbReference>
<proteinExistence type="predicted"/>
<dbReference type="Gene3D" id="2.60.40.420">
    <property type="entry name" value="Cupredoxins - blue copper proteins"/>
    <property type="match status" value="1"/>
</dbReference>
<sequence>MASRHRQAQFLAAAVIAAAFLPVLTSATDYLDRSLFILLRVVSVFTYPKGNHTVTEVDGQTFKECYRQGNTIKEWNSGNDTVRLDKPGRRWFFCSVADHCEMGLKLVVNVGGAEGPSSPSPASPPTPGGGKVPPPMPAPAPAPTSPPAPAPPTDSASSSSSAALKTNHMTAGEAVARAVVMAGAAVAACFI</sequence>
<evidence type="ECO:0000313" key="3">
    <source>
        <dbReference type="EMBL" id="GJN24616.1"/>
    </source>
</evidence>
<gene>
    <name evidence="3" type="primary">gb12369</name>
    <name evidence="3" type="ORF">PR202_gb12369</name>
</gene>
<keyword evidence="4" id="KW-1185">Reference proteome</keyword>
<reference evidence="3" key="1">
    <citation type="journal article" date="2018" name="DNA Res.">
        <title>Multiple hybrid de novo genome assembly of finger millet, an orphan allotetraploid crop.</title>
        <authorList>
            <person name="Hatakeyama M."/>
            <person name="Aluri S."/>
            <person name="Balachadran M.T."/>
            <person name="Sivarajan S.R."/>
            <person name="Patrignani A."/>
            <person name="Gruter S."/>
            <person name="Poveda L."/>
            <person name="Shimizu-Inatsugi R."/>
            <person name="Baeten J."/>
            <person name="Francoijs K.J."/>
            <person name="Nataraja K.N."/>
            <person name="Reddy Y.A.N."/>
            <person name="Phadnis S."/>
            <person name="Ravikumar R.L."/>
            <person name="Schlapbach R."/>
            <person name="Sreeman S.M."/>
            <person name="Shimizu K.K."/>
        </authorList>
    </citation>
    <scope>NUCLEOTIDE SEQUENCE</scope>
</reference>
<organism evidence="3 4">
    <name type="scientific">Eleusine coracana subsp. coracana</name>
    <dbReference type="NCBI Taxonomy" id="191504"/>
    <lineage>
        <taxon>Eukaryota</taxon>
        <taxon>Viridiplantae</taxon>
        <taxon>Streptophyta</taxon>
        <taxon>Embryophyta</taxon>
        <taxon>Tracheophyta</taxon>
        <taxon>Spermatophyta</taxon>
        <taxon>Magnoliopsida</taxon>
        <taxon>Liliopsida</taxon>
        <taxon>Poales</taxon>
        <taxon>Poaceae</taxon>
        <taxon>PACMAD clade</taxon>
        <taxon>Chloridoideae</taxon>
        <taxon>Cynodonteae</taxon>
        <taxon>Eleusininae</taxon>
        <taxon>Eleusine</taxon>
    </lineage>
</organism>
<accession>A0AAV5ER77</accession>
<dbReference type="PANTHER" id="PTHR33021:SF557">
    <property type="entry name" value="OS07G0165900 PROTEIN"/>
    <property type="match status" value="1"/>
</dbReference>
<feature type="domain" description="Phytocyanin" evidence="2">
    <location>
        <begin position="1"/>
        <end position="112"/>
    </location>
</feature>
<dbReference type="SUPFAM" id="SSF49503">
    <property type="entry name" value="Cupredoxins"/>
    <property type="match status" value="1"/>
</dbReference>
<protein>
    <recommendedName>
        <fullName evidence="2">Phytocyanin domain-containing protein</fullName>
    </recommendedName>
</protein>
<evidence type="ECO:0000313" key="4">
    <source>
        <dbReference type="Proteomes" id="UP001054889"/>
    </source>
</evidence>
<dbReference type="PANTHER" id="PTHR33021">
    <property type="entry name" value="BLUE COPPER PROTEIN"/>
    <property type="match status" value="1"/>
</dbReference>